<organism evidence="8 9">
    <name type="scientific">Aureococcus anophagefferens</name>
    <name type="common">Harmful bloom alga</name>
    <dbReference type="NCBI Taxonomy" id="44056"/>
    <lineage>
        <taxon>Eukaryota</taxon>
        <taxon>Sar</taxon>
        <taxon>Stramenopiles</taxon>
        <taxon>Ochrophyta</taxon>
        <taxon>Pelagophyceae</taxon>
        <taxon>Pelagomonadales</taxon>
        <taxon>Pelagomonadaceae</taxon>
        <taxon>Aureococcus</taxon>
    </lineage>
</organism>
<dbReference type="EMBL" id="JBBJCI010000144">
    <property type="protein sequence ID" value="KAK7242411.1"/>
    <property type="molecule type" value="Genomic_DNA"/>
</dbReference>
<evidence type="ECO:0000256" key="2">
    <source>
        <dbReference type="ARBA" id="ARBA00022679"/>
    </source>
</evidence>
<keyword evidence="2" id="KW-0808">Transferase</keyword>
<evidence type="ECO:0000256" key="6">
    <source>
        <dbReference type="SAM" id="SignalP"/>
    </source>
</evidence>
<reference evidence="8 9" key="1">
    <citation type="submission" date="2024-03" db="EMBL/GenBank/DDBJ databases">
        <title>Aureococcus anophagefferens CCMP1851 and Kratosvirus quantuckense: Draft genome of a second virus-susceptible host strain in the model system.</title>
        <authorList>
            <person name="Chase E."/>
            <person name="Truchon A.R."/>
            <person name="Schepens W."/>
            <person name="Wilhelm S.W."/>
        </authorList>
    </citation>
    <scope>NUCLEOTIDE SEQUENCE [LARGE SCALE GENOMIC DNA]</scope>
    <source>
        <strain evidence="8 9">CCMP1851</strain>
    </source>
</reference>
<evidence type="ECO:0000256" key="3">
    <source>
        <dbReference type="ARBA" id="ARBA00037932"/>
    </source>
</evidence>
<keyword evidence="8" id="KW-0012">Acyltransferase</keyword>
<evidence type="ECO:0000313" key="8">
    <source>
        <dbReference type="EMBL" id="KAK7242411.1"/>
    </source>
</evidence>
<dbReference type="Pfam" id="PF13649">
    <property type="entry name" value="Methyltransf_25"/>
    <property type="match status" value="1"/>
</dbReference>
<evidence type="ECO:0000259" key="7">
    <source>
        <dbReference type="Pfam" id="PF13649"/>
    </source>
</evidence>
<keyword evidence="9" id="KW-1185">Reference proteome</keyword>
<feature type="signal peptide" evidence="6">
    <location>
        <begin position="1"/>
        <end position="15"/>
    </location>
</feature>
<dbReference type="InterPro" id="IPR029063">
    <property type="entry name" value="SAM-dependent_MTases_sf"/>
</dbReference>
<dbReference type="InterPro" id="IPR050078">
    <property type="entry name" value="Ribosomal_L11_MeTrfase_PrmA"/>
</dbReference>
<comment type="similarity">
    <text evidence="3">Belongs to the methyltransferase superfamily. ETFBKMT family.</text>
</comment>
<gene>
    <name evidence="8" type="ORF">SO694_00158048</name>
</gene>
<evidence type="ECO:0000256" key="1">
    <source>
        <dbReference type="ARBA" id="ARBA00022603"/>
    </source>
</evidence>
<dbReference type="PANTHER" id="PTHR43648">
    <property type="entry name" value="ELECTRON TRANSFER FLAVOPROTEIN BETA SUBUNIT LYSINE METHYLTRANSFERASE"/>
    <property type="match status" value="1"/>
</dbReference>
<dbReference type="SUPFAM" id="SSF53335">
    <property type="entry name" value="S-adenosyl-L-methionine-dependent methyltransferases"/>
    <property type="match status" value="1"/>
</dbReference>
<proteinExistence type="inferred from homology"/>
<comment type="caution">
    <text evidence="8">The sequence shown here is derived from an EMBL/GenBank/DDBJ whole genome shotgun (WGS) entry which is preliminary data.</text>
</comment>
<dbReference type="GO" id="GO:0016746">
    <property type="term" value="F:acyltransferase activity"/>
    <property type="evidence" value="ECO:0007669"/>
    <property type="project" value="UniProtKB-KW"/>
</dbReference>
<name>A0ABR1G1M6_AURAN</name>
<keyword evidence="1" id="KW-0489">Methyltransferase</keyword>
<dbReference type="Proteomes" id="UP001363151">
    <property type="component" value="Unassembled WGS sequence"/>
</dbReference>
<evidence type="ECO:0000256" key="4">
    <source>
        <dbReference type="ARBA" id="ARBA00041867"/>
    </source>
</evidence>
<keyword evidence="6" id="KW-0732">Signal</keyword>
<protein>
    <recommendedName>
        <fullName evidence="5">ETFB lysine methyltransferase</fullName>
    </recommendedName>
    <alternativeName>
        <fullName evidence="4">Protein N-lysine methyltransferase METTL20</fullName>
    </alternativeName>
</protein>
<dbReference type="InterPro" id="IPR041698">
    <property type="entry name" value="Methyltransf_25"/>
</dbReference>
<sequence length="255" mass="26634">MLLLLVPFAAPLARAPRKRTKIPPTTKSAEAPLALRHATTTLDGNCSIWVLEVADQGWWRASTAAENPYGAKLWPGALAAAARLRAVAAGRDVLELGCGNGFAALVAAASGARRVLATDVSPRALDLTRRAAAEQRLAVDVAAFDARGPEPLPAGFDLLVARAGKELVAADVLYDAPLALAVADRVVEARARGMDVVVGGSPDREGRDAFVAALSAKLPGAAFEPAYDVGHEDLKWKRKRVEVLHLLEGGGVSSG</sequence>
<dbReference type="CDD" id="cd02440">
    <property type="entry name" value="AdoMet_MTases"/>
    <property type="match status" value="1"/>
</dbReference>
<feature type="chain" id="PRO_5046147053" description="ETFB lysine methyltransferase" evidence="6">
    <location>
        <begin position="16"/>
        <end position="255"/>
    </location>
</feature>
<feature type="domain" description="Methyltransferase" evidence="7">
    <location>
        <begin position="93"/>
        <end position="163"/>
    </location>
</feature>
<dbReference type="Gene3D" id="3.40.50.150">
    <property type="entry name" value="Vaccinia Virus protein VP39"/>
    <property type="match status" value="1"/>
</dbReference>
<evidence type="ECO:0000256" key="5">
    <source>
        <dbReference type="ARBA" id="ARBA00042266"/>
    </source>
</evidence>
<accession>A0ABR1G1M6</accession>
<dbReference type="PANTHER" id="PTHR43648:SF1">
    <property type="entry name" value="ELECTRON TRANSFER FLAVOPROTEIN BETA SUBUNIT LYSINE METHYLTRANSFERASE"/>
    <property type="match status" value="1"/>
</dbReference>
<evidence type="ECO:0000313" key="9">
    <source>
        <dbReference type="Proteomes" id="UP001363151"/>
    </source>
</evidence>